<dbReference type="PRINTS" id="PR00081">
    <property type="entry name" value="GDHRDH"/>
</dbReference>
<protein>
    <submittedName>
        <fullName evidence="5">Uncharacterized protein</fullName>
    </submittedName>
</protein>
<dbReference type="AlphaFoldDB" id="A0AAN6YT26"/>
<dbReference type="PANTHER" id="PTHR44229">
    <property type="entry name" value="15-HYDROXYPROSTAGLANDIN DEHYDROGENASE [NAD(+)]"/>
    <property type="match status" value="1"/>
</dbReference>
<proteinExistence type="inferred from homology"/>
<gene>
    <name evidence="5" type="ORF">QBC38DRAFT_539751</name>
</gene>
<evidence type="ECO:0000256" key="2">
    <source>
        <dbReference type="ARBA" id="ARBA00022857"/>
    </source>
</evidence>
<evidence type="ECO:0000256" key="3">
    <source>
        <dbReference type="ARBA" id="ARBA00023002"/>
    </source>
</evidence>
<dbReference type="InterPro" id="IPR002347">
    <property type="entry name" value="SDR_fam"/>
</dbReference>
<reference evidence="5" key="1">
    <citation type="journal article" date="2023" name="Mol. Phylogenet. Evol.">
        <title>Genome-scale phylogeny and comparative genomics of the fungal order Sordariales.</title>
        <authorList>
            <person name="Hensen N."/>
            <person name="Bonometti L."/>
            <person name="Westerberg I."/>
            <person name="Brannstrom I.O."/>
            <person name="Guillou S."/>
            <person name="Cros-Aarteil S."/>
            <person name="Calhoun S."/>
            <person name="Haridas S."/>
            <person name="Kuo A."/>
            <person name="Mondo S."/>
            <person name="Pangilinan J."/>
            <person name="Riley R."/>
            <person name="LaButti K."/>
            <person name="Andreopoulos B."/>
            <person name="Lipzen A."/>
            <person name="Chen C."/>
            <person name="Yan M."/>
            <person name="Daum C."/>
            <person name="Ng V."/>
            <person name="Clum A."/>
            <person name="Steindorff A."/>
            <person name="Ohm R.A."/>
            <person name="Martin F."/>
            <person name="Silar P."/>
            <person name="Natvig D.O."/>
            <person name="Lalanne C."/>
            <person name="Gautier V."/>
            <person name="Ament-Velasquez S.L."/>
            <person name="Kruys A."/>
            <person name="Hutchinson M.I."/>
            <person name="Powell A.J."/>
            <person name="Barry K."/>
            <person name="Miller A.N."/>
            <person name="Grigoriev I.V."/>
            <person name="Debuchy R."/>
            <person name="Gladieux P."/>
            <person name="Hiltunen Thoren M."/>
            <person name="Johannesson H."/>
        </authorList>
    </citation>
    <scope>NUCLEOTIDE SEQUENCE</scope>
    <source>
        <strain evidence="5">CBS 990.96</strain>
    </source>
</reference>
<evidence type="ECO:0000313" key="5">
    <source>
        <dbReference type="EMBL" id="KAK4222147.1"/>
    </source>
</evidence>
<evidence type="ECO:0000313" key="6">
    <source>
        <dbReference type="Proteomes" id="UP001301958"/>
    </source>
</evidence>
<dbReference type="InterPro" id="IPR020904">
    <property type="entry name" value="Sc_DH/Rdtase_CS"/>
</dbReference>
<name>A0AAN6YT26_9PEZI</name>
<dbReference type="GO" id="GO:0016616">
    <property type="term" value="F:oxidoreductase activity, acting on the CH-OH group of donors, NAD or NADP as acceptor"/>
    <property type="evidence" value="ECO:0007669"/>
    <property type="project" value="TreeGrafter"/>
</dbReference>
<dbReference type="InterPro" id="IPR036291">
    <property type="entry name" value="NAD(P)-bd_dom_sf"/>
</dbReference>
<dbReference type="PANTHER" id="PTHR44229:SF4">
    <property type="entry name" value="15-HYDROXYPROSTAGLANDIN DEHYDROGENASE [NAD(+)]"/>
    <property type="match status" value="1"/>
</dbReference>
<comment type="similarity">
    <text evidence="1 4">Belongs to the short-chain dehydrogenases/reductases (SDR) family.</text>
</comment>
<dbReference type="GO" id="GO:0005737">
    <property type="term" value="C:cytoplasm"/>
    <property type="evidence" value="ECO:0007669"/>
    <property type="project" value="TreeGrafter"/>
</dbReference>
<dbReference type="Pfam" id="PF00106">
    <property type="entry name" value="adh_short"/>
    <property type="match status" value="1"/>
</dbReference>
<evidence type="ECO:0000256" key="4">
    <source>
        <dbReference type="RuleBase" id="RU000363"/>
    </source>
</evidence>
<reference evidence="5" key="2">
    <citation type="submission" date="2023-05" db="EMBL/GenBank/DDBJ databases">
        <authorList>
            <consortium name="Lawrence Berkeley National Laboratory"/>
            <person name="Steindorff A."/>
            <person name="Hensen N."/>
            <person name="Bonometti L."/>
            <person name="Westerberg I."/>
            <person name="Brannstrom I.O."/>
            <person name="Guillou S."/>
            <person name="Cros-Aarteil S."/>
            <person name="Calhoun S."/>
            <person name="Haridas S."/>
            <person name="Kuo A."/>
            <person name="Mondo S."/>
            <person name="Pangilinan J."/>
            <person name="Riley R."/>
            <person name="Labutti K."/>
            <person name="Andreopoulos B."/>
            <person name="Lipzen A."/>
            <person name="Chen C."/>
            <person name="Yanf M."/>
            <person name="Daum C."/>
            <person name="Ng V."/>
            <person name="Clum A."/>
            <person name="Ohm R."/>
            <person name="Martin F."/>
            <person name="Silar P."/>
            <person name="Natvig D."/>
            <person name="Lalanne C."/>
            <person name="Gautier V."/>
            <person name="Ament-Velasquez S.L."/>
            <person name="Kruys A."/>
            <person name="Hutchinson M.I."/>
            <person name="Powell A.J."/>
            <person name="Barry K."/>
            <person name="Miller A.N."/>
            <person name="Grigoriev I.V."/>
            <person name="Debuchy R."/>
            <person name="Gladieux P."/>
            <person name="Thoren M.H."/>
            <person name="Johannesson H."/>
        </authorList>
    </citation>
    <scope>NUCLEOTIDE SEQUENCE</scope>
    <source>
        <strain evidence="5">CBS 990.96</strain>
    </source>
</reference>
<accession>A0AAN6YT26</accession>
<organism evidence="5 6">
    <name type="scientific">Podospora fimiseda</name>
    <dbReference type="NCBI Taxonomy" id="252190"/>
    <lineage>
        <taxon>Eukaryota</taxon>
        <taxon>Fungi</taxon>
        <taxon>Dikarya</taxon>
        <taxon>Ascomycota</taxon>
        <taxon>Pezizomycotina</taxon>
        <taxon>Sordariomycetes</taxon>
        <taxon>Sordariomycetidae</taxon>
        <taxon>Sordariales</taxon>
        <taxon>Podosporaceae</taxon>
        <taxon>Podospora</taxon>
    </lineage>
</organism>
<comment type="caution">
    <text evidence="5">The sequence shown here is derived from an EMBL/GenBank/DDBJ whole genome shotgun (WGS) entry which is preliminary data.</text>
</comment>
<keyword evidence="3" id="KW-0560">Oxidoreductase</keyword>
<keyword evidence="6" id="KW-1185">Reference proteome</keyword>
<dbReference type="SUPFAM" id="SSF51735">
    <property type="entry name" value="NAD(P)-binding Rossmann-fold domains"/>
    <property type="match status" value="1"/>
</dbReference>
<evidence type="ECO:0000256" key="1">
    <source>
        <dbReference type="ARBA" id="ARBA00006484"/>
    </source>
</evidence>
<dbReference type="Proteomes" id="UP001301958">
    <property type="component" value="Unassembled WGS sequence"/>
</dbReference>
<sequence length="274" mass="29341">MSSIIITGASSGIGLSLTHHFLSLSTPSTPSRIALLDLNPPADGLTSLSTLYPSAQITFHQADVSSWDSLSSVFSTLYTSHLNNKLDIVIANAGISEQGSTTLINLNQTPESEPVKPKTKVLDVNLYGVIYSINLAVHYMSKNQTPGGHIICTASNAGLYPLPTAPLYAASKFAVVGLVRSTAQLIKSRGIRINGLAPAVLETNIAPSKDLFKHMIVTPMSTLIKGVEQLVNDESLSGEIAEIHGEKVTLRPAHEFVDEDTKKNIDTFWSLGYA</sequence>
<dbReference type="PROSITE" id="PS00061">
    <property type="entry name" value="ADH_SHORT"/>
    <property type="match status" value="1"/>
</dbReference>
<dbReference type="PRINTS" id="PR00080">
    <property type="entry name" value="SDRFAMILY"/>
</dbReference>
<dbReference type="EMBL" id="MU865488">
    <property type="protein sequence ID" value="KAK4222147.1"/>
    <property type="molecule type" value="Genomic_DNA"/>
</dbReference>
<dbReference type="Gene3D" id="3.40.50.720">
    <property type="entry name" value="NAD(P)-binding Rossmann-like Domain"/>
    <property type="match status" value="1"/>
</dbReference>
<keyword evidence="2" id="KW-0521">NADP</keyword>